<dbReference type="Gene3D" id="3.30.1600.10">
    <property type="entry name" value="SIR2/SIRT2 'Small Domain"/>
    <property type="match status" value="1"/>
</dbReference>
<feature type="domain" description="Deacetylase sirtuin-type" evidence="5">
    <location>
        <begin position="1"/>
        <end position="236"/>
    </location>
</feature>
<dbReference type="InterPro" id="IPR050134">
    <property type="entry name" value="NAD-dep_sirtuin_deacylases"/>
</dbReference>
<keyword evidence="2" id="KW-0808">Transferase</keyword>
<dbReference type="InterPro" id="IPR003000">
    <property type="entry name" value="Sirtuin"/>
</dbReference>
<dbReference type="EC" id="2.3.1.286" evidence="1"/>
<dbReference type="STRING" id="348151.IV55_GL001668"/>
<evidence type="ECO:0000256" key="3">
    <source>
        <dbReference type="ARBA" id="ARBA00023027"/>
    </source>
</evidence>
<dbReference type="EMBL" id="JQCB01000006">
    <property type="protein sequence ID" value="KRN95995.1"/>
    <property type="molecule type" value="Genomic_DNA"/>
</dbReference>
<dbReference type="EMBL" id="BJUD01000021">
    <property type="protein sequence ID" value="GEK28850.1"/>
    <property type="molecule type" value="Genomic_DNA"/>
</dbReference>
<dbReference type="Proteomes" id="UP000321429">
    <property type="component" value="Unassembled WGS sequence"/>
</dbReference>
<sequence>MTTSIQTMIQNAEHVTFMTGAGVSTASGIPDYRSKDGLYADKFHGLPPEYLLSHDCLVQQPELLYAFVKDNMYFPDAKPNVIHEQIAKLCNAGRASLITQNVDGLDRQAGNQQVVEFHGNLYDCYCTSDQQSVDWHDYMKSMYHDPDHGVIRPRIVLYGEGIAEKALQQSVQAVEAADLIVIVGTSFKVYPFAGLINYRRPGTQLVVVNNEPIPAGSVTAQYTGDAKAFFSELAGK</sequence>
<gene>
    <name evidence="6" type="primary">cobB</name>
    <name evidence="7" type="ORF">IV55_GL001668</name>
    <name evidence="6" type="ORF">LSI01_11610</name>
</gene>
<proteinExistence type="predicted"/>
<evidence type="ECO:0000256" key="4">
    <source>
        <dbReference type="PROSITE-ProRule" id="PRU00236"/>
    </source>
</evidence>
<keyword evidence="3" id="KW-0520">NAD</keyword>
<evidence type="ECO:0000256" key="2">
    <source>
        <dbReference type="ARBA" id="ARBA00022679"/>
    </source>
</evidence>
<dbReference type="RefSeq" id="WP_057810177.1">
    <property type="nucleotide sequence ID" value="NZ_BJUD01000021.1"/>
</dbReference>
<evidence type="ECO:0000313" key="9">
    <source>
        <dbReference type="Proteomes" id="UP000321429"/>
    </source>
</evidence>
<dbReference type="PATRIC" id="fig|348151.3.peg.1720"/>
<evidence type="ECO:0000313" key="6">
    <source>
        <dbReference type="EMBL" id="GEK28850.1"/>
    </source>
</evidence>
<protein>
    <recommendedName>
        <fullName evidence="1">protein acetyllysine N-acetyltransferase</fullName>
        <ecNumber evidence="1">2.3.1.286</ecNumber>
    </recommendedName>
</protein>
<comment type="caution">
    <text evidence="4">Lacks conserved residue(s) required for the propagation of feature annotation.</text>
</comment>
<evidence type="ECO:0000313" key="7">
    <source>
        <dbReference type="EMBL" id="KRN95995.1"/>
    </source>
</evidence>
<dbReference type="Pfam" id="PF02146">
    <property type="entry name" value="SIR2"/>
    <property type="match status" value="1"/>
</dbReference>
<evidence type="ECO:0000256" key="1">
    <source>
        <dbReference type="ARBA" id="ARBA00012928"/>
    </source>
</evidence>
<dbReference type="NCBIfam" id="NF001752">
    <property type="entry name" value="PRK00481.1-1"/>
    <property type="match status" value="1"/>
</dbReference>
<dbReference type="AlphaFoldDB" id="A0A0R2L2Q5"/>
<dbReference type="Gene3D" id="3.40.50.1220">
    <property type="entry name" value="TPP-binding domain"/>
    <property type="match status" value="1"/>
</dbReference>
<accession>A0A0R2L2Q5</accession>
<dbReference type="InterPro" id="IPR029035">
    <property type="entry name" value="DHS-like_NAD/FAD-binding_dom"/>
</dbReference>
<dbReference type="CDD" id="cd01411">
    <property type="entry name" value="SIR2H"/>
    <property type="match status" value="1"/>
</dbReference>
<dbReference type="GO" id="GO:0017136">
    <property type="term" value="F:histone deacetylase activity, NAD-dependent"/>
    <property type="evidence" value="ECO:0007669"/>
    <property type="project" value="TreeGrafter"/>
</dbReference>
<comment type="caution">
    <text evidence="7">The sequence shown here is derived from an EMBL/GenBank/DDBJ whole genome shotgun (WGS) entry which is preliminary data.</text>
</comment>
<dbReference type="InterPro" id="IPR026591">
    <property type="entry name" value="Sirtuin_cat_small_dom_sf"/>
</dbReference>
<evidence type="ECO:0000313" key="8">
    <source>
        <dbReference type="Proteomes" id="UP000051139"/>
    </source>
</evidence>
<dbReference type="GO" id="GO:0070403">
    <property type="term" value="F:NAD+ binding"/>
    <property type="evidence" value="ECO:0007669"/>
    <property type="project" value="InterPro"/>
</dbReference>
<dbReference type="SUPFAM" id="SSF52467">
    <property type="entry name" value="DHS-like NAD/FAD-binding domain"/>
    <property type="match status" value="1"/>
</dbReference>
<evidence type="ECO:0000259" key="5">
    <source>
        <dbReference type="PROSITE" id="PS50305"/>
    </source>
</evidence>
<organism evidence="7 8">
    <name type="scientific">Furfurilactobacillus siliginis</name>
    <dbReference type="NCBI Taxonomy" id="348151"/>
    <lineage>
        <taxon>Bacteria</taxon>
        <taxon>Bacillati</taxon>
        <taxon>Bacillota</taxon>
        <taxon>Bacilli</taxon>
        <taxon>Lactobacillales</taxon>
        <taxon>Lactobacillaceae</taxon>
        <taxon>Furfurilactobacillus</taxon>
    </lineage>
</organism>
<reference evidence="7 8" key="1">
    <citation type="journal article" date="2015" name="Genome Announc.">
        <title>Expanding the biotechnology potential of lactobacilli through comparative genomics of 213 strains and associated genera.</title>
        <authorList>
            <person name="Sun Z."/>
            <person name="Harris H.M."/>
            <person name="McCann A."/>
            <person name="Guo C."/>
            <person name="Argimon S."/>
            <person name="Zhang W."/>
            <person name="Yang X."/>
            <person name="Jeffery I.B."/>
            <person name="Cooney J.C."/>
            <person name="Kagawa T.F."/>
            <person name="Liu W."/>
            <person name="Song Y."/>
            <person name="Salvetti E."/>
            <person name="Wrobel A."/>
            <person name="Rasinkangas P."/>
            <person name="Parkhill J."/>
            <person name="Rea M.C."/>
            <person name="O'Sullivan O."/>
            <person name="Ritari J."/>
            <person name="Douillard F.P."/>
            <person name="Paul Ross R."/>
            <person name="Yang R."/>
            <person name="Briner A.E."/>
            <person name="Felis G.E."/>
            <person name="de Vos W.M."/>
            <person name="Barrangou R."/>
            <person name="Klaenhammer T.R."/>
            <person name="Caufield P.W."/>
            <person name="Cui Y."/>
            <person name="Zhang H."/>
            <person name="O'Toole P.W."/>
        </authorList>
    </citation>
    <scope>NUCLEOTIDE SEQUENCE [LARGE SCALE GENOMIC DNA]</scope>
    <source>
        <strain evidence="7 8">DSM 22696</strain>
    </source>
</reference>
<dbReference type="Proteomes" id="UP000051139">
    <property type="component" value="Unassembled WGS sequence"/>
</dbReference>
<dbReference type="PANTHER" id="PTHR11085:SF4">
    <property type="entry name" value="NAD-DEPENDENT PROTEIN DEACYLASE"/>
    <property type="match status" value="1"/>
</dbReference>
<dbReference type="InterPro" id="IPR026590">
    <property type="entry name" value="Ssirtuin_cat_dom"/>
</dbReference>
<reference evidence="6 9" key="2">
    <citation type="submission" date="2019-07" db="EMBL/GenBank/DDBJ databases">
        <title>Whole genome shotgun sequence of Lactobacillus siliginis NBRC 101315.</title>
        <authorList>
            <person name="Hosoyama A."/>
            <person name="Uohara A."/>
            <person name="Ohji S."/>
            <person name="Ichikawa N."/>
        </authorList>
    </citation>
    <scope>NUCLEOTIDE SEQUENCE [LARGE SCALE GENOMIC DNA]</scope>
    <source>
        <strain evidence="6 9">NBRC 101315</strain>
    </source>
</reference>
<dbReference type="PROSITE" id="PS50305">
    <property type="entry name" value="SIRTUIN"/>
    <property type="match status" value="1"/>
</dbReference>
<dbReference type="PANTHER" id="PTHR11085">
    <property type="entry name" value="NAD-DEPENDENT PROTEIN DEACYLASE SIRTUIN-5, MITOCHONDRIAL-RELATED"/>
    <property type="match status" value="1"/>
</dbReference>
<dbReference type="OrthoDB" id="9800582at2"/>
<name>A0A0R2L2Q5_9LACO</name>
<keyword evidence="8" id="KW-1185">Reference proteome</keyword>